<organism evidence="2 3">
    <name type="scientific">Trichogramma kaykai</name>
    <dbReference type="NCBI Taxonomy" id="54128"/>
    <lineage>
        <taxon>Eukaryota</taxon>
        <taxon>Metazoa</taxon>
        <taxon>Ecdysozoa</taxon>
        <taxon>Arthropoda</taxon>
        <taxon>Hexapoda</taxon>
        <taxon>Insecta</taxon>
        <taxon>Pterygota</taxon>
        <taxon>Neoptera</taxon>
        <taxon>Endopterygota</taxon>
        <taxon>Hymenoptera</taxon>
        <taxon>Apocrita</taxon>
        <taxon>Proctotrupomorpha</taxon>
        <taxon>Chalcidoidea</taxon>
        <taxon>Trichogrammatidae</taxon>
        <taxon>Trichogramma</taxon>
    </lineage>
</organism>
<dbReference type="EMBL" id="JBJJXI010000100">
    <property type="protein sequence ID" value="KAL3393031.1"/>
    <property type="molecule type" value="Genomic_DNA"/>
</dbReference>
<keyword evidence="3" id="KW-1185">Reference proteome</keyword>
<sequence>MESSSDLVRLNEEPSDGLEMAWNDYESDSADSWKTKEFVTLSFKELSEKQAKLKKVTENKNDKPKLKSQSITNSKSVISGKVHENQRNEKRLAIANEKGFNYDNNQQFYVNSRLQHAVKHGISKNIETTTKRGENPEKNSHAKSENYLVVLLLRRRCRTRSETQNFVP</sequence>
<evidence type="ECO:0000313" key="2">
    <source>
        <dbReference type="EMBL" id="KAL3393031.1"/>
    </source>
</evidence>
<feature type="region of interest" description="Disordered" evidence="1">
    <location>
        <begin position="54"/>
        <end position="84"/>
    </location>
</feature>
<gene>
    <name evidence="2" type="ORF">TKK_012308</name>
</gene>
<evidence type="ECO:0000256" key="1">
    <source>
        <dbReference type="SAM" id="MobiDB-lite"/>
    </source>
</evidence>
<reference evidence="2 3" key="1">
    <citation type="journal article" date="2024" name="bioRxiv">
        <title>A reference genome for Trichogramma kaykai: A tiny desert-dwelling parasitoid wasp with competing sex-ratio distorters.</title>
        <authorList>
            <person name="Culotta J."/>
            <person name="Lindsey A.R."/>
        </authorList>
    </citation>
    <scope>NUCLEOTIDE SEQUENCE [LARGE SCALE GENOMIC DNA]</scope>
    <source>
        <strain evidence="2 3">KSX58</strain>
    </source>
</reference>
<comment type="caution">
    <text evidence="2">The sequence shown here is derived from an EMBL/GenBank/DDBJ whole genome shotgun (WGS) entry which is preliminary data.</text>
</comment>
<dbReference type="Proteomes" id="UP001627154">
    <property type="component" value="Unassembled WGS sequence"/>
</dbReference>
<feature type="compositionally biased region" description="Polar residues" evidence="1">
    <location>
        <begin position="67"/>
        <end position="77"/>
    </location>
</feature>
<dbReference type="AlphaFoldDB" id="A0ABD2WJ02"/>
<protein>
    <submittedName>
        <fullName evidence="2">Uncharacterized protein</fullName>
    </submittedName>
</protein>
<name>A0ABD2WJ02_9HYME</name>
<evidence type="ECO:0000313" key="3">
    <source>
        <dbReference type="Proteomes" id="UP001627154"/>
    </source>
</evidence>
<accession>A0ABD2WJ02</accession>
<proteinExistence type="predicted"/>
<feature type="compositionally biased region" description="Basic and acidic residues" evidence="1">
    <location>
        <begin position="54"/>
        <end position="65"/>
    </location>
</feature>